<protein>
    <recommendedName>
        <fullName evidence="2">histidine kinase</fullName>
        <ecNumber evidence="2">2.7.13.3</ecNumber>
    </recommendedName>
</protein>
<dbReference type="InterPro" id="IPR050736">
    <property type="entry name" value="Sensor_HK_Regulatory"/>
</dbReference>
<reference evidence="10" key="1">
    <citation type="submission" date="2016-10" db="EMBL/GenBank/DDBJ databases">
        <authorList>
            <person name="Varghese N."/>
            <person name="Submissions S."/>
        </authorList>
    </citation>
    <scope>NUCLEOTIDE SEQUENCE [LARGE SCALE GENOMIC DNA]</scope>
    <source>
        <strain evidence="10">NRRL B-51270</strain>
    </source>
</reference>
<feature type="domain" description="Histidine kinase" evidence="8">
    <location>
        <begin position="157"/>
        <end position="375"/>
    </location>
</feature>
<comment type="catalytic activity">
    <reaction evidence="1">
        <text>ATP + protein L-histidine = ADP + protein N-phospho-L-histidine.</text>
        <dbReference type="EC" id="2.7.13.3"/>
    </reaction>
</comment>
<evidence type="ECO:0000256" key="2">
    <source>
        <dbReference type="ARBA" id="ARBA00012438"/>
    </source>
</evidence>
<evidence type="ECO:0000259" key="8">
    <source>
        <dbReference type="PROSITE" id="PS50109"/>
    </source>
</evidence>
<dbReference type="InterPro" id="IPR004358">
    <property type="entry name" value="Sig_transdc_His_kin-like_C"/>
</dbReference>
<feature type="region of interest" description="Disordered" evidence="7">
    <location>
        <begin position="58"/>
        <end position="78"/>
    </location>
</feature>
<dbReference type="Pfam" id="PF14361">
    <property type="entry name" value="RsbRD_N"/>
    <property type="match status" value="1"/>
</dbReference>
<evidence type="ECO:0000256" key="1">
    <source>
        <dbReference type="ARBA" id="ARBA00000085"/>
    </source>
</evidence>
<dbReference type="PRINTS" id="PR00344">
    <property type="entry name" value="BCTRLSENSOR"/>
</dbReference>
<dbReference type="Pfam" id="PF02518">
    <property type="entry name" value="HATPase_c"/>
    <property type="match status" value="1"/>
</dbReference>
<dbReference type="InterPro" id="IPR003661">
    <property type="entry name" value="HisK_dim/P_dom"/>
</dbReference>
<dbReference type="CDD" id="cd00082">
    <property type="entry name" value="HisKA"/>
    <property type="match status" value="1"/>
</dbReference>
<keyword evidence="6" id="KW-0902">Two-component regulatory system</keyword>
<dbReference type="InterPro" id="IPR036890">
    <property type="entry name" value="HATPase_C_sf"/>
</dbReference>
<name>A0A1H1R572_9GAMM</name>
<dbReference type="PANTHER" id="PTHR43711:SF1">
    <property type="entry name" value="HISTIDINE KINASE 1"/>
    <property type="match status" value="1"/>
</dbReference>
<dbReference type="EMBL" id="LT629736">
    <property type="protein sequence ID" value="SDS30873.1"/>
    <property type="molecule type" value="Genomic_DNA"/>
</dbReference>
<evidence type="ECO:0000256" key="3">
    <source>
        <dbReference type="ARBA" id="ARBA00022553"/>
    </source>
</evidence>
<dbReference type="InterPro" id="IPR003594">
    <property type="entry name" value="HATPase_dom"/>
</dbReference>
<dbReference type="SUPFAM" id="SSF55874">
    <property type="entry name" value="ATPase domain of HSP90 chaperone/DNA topoisomerase II/histidine kinase"/>
    <property type="match status" value="1"/>
</dbReference>
<dbReference type="Gene3D" id="1.10.287.130">
    <property type="match status" value="1"/>
</dbReference>
<dbReference type="PANTHER" id="PTHR43711">
    <property type="entry name" value="TWO-COMPONENT HISTIDINE KINASE"/>
    <property type="match status" value="1"/>
</dbReference>
<dbReference type="Pfam" id="PF00512">
    <property type="entry name" value="HisKA"/>
    <property type="match status" value="1"/>
</dbReference>
<evidence type="ECO:0000313" key="10">
    <source>
        <dbReference type="Proteomes" id="UP000243207"/>
    </source>
</evidence>
<dbReference type="InterPro" id="IPR025751">
    <property type="entry name" value="RsbRD_N_dom"/>
</dbReference>
<keyword evidence="4" id="KW-0808">Transferase</keyword>
<dbReference type="AlphaFoldDB" id="A0A1H1R572"/>
<dbReference type="OrthoDB" id="8807260at2"/>
<dbReference type="SMART" id="SM00387">
    <property type="entry name" value="HATPase_c"/>
    <property type="match status" value="1"/>
</dbReference>
<keyword evidence="10" id="KW-1185">Reference proteome</keyword>
<proteinExistence type="predicted"/>
<dbReference type="EC" id="2.7.13.3" evidence="2"/>
<evidence type="ECO:0000256" key="5">
    <source>
        <dbReference type="ARBA" id="ARBA00022777"/>
    </source>
</evidence>
<dbReference type="Proteomes" id="UP000243207">
    <property type="component" value="Chromosome I"/>
</dbReference>
<gene>
    <name evidence="9" type="ORF">SAMN05216421_1287</name>
</gene>
<evidence type="ECO:0000313" key="9">
    <source>
        <dbReference type="EMBL" id="SDS30873.1"/>
    </source>
</evidence>
<feature type="compositionally biased region" description="Basic and acidic residues" evidence="7">
    <location>
        <begin position="58"/>
        <end position="71"/>
    </location>
</feature>
<dbReference type="STRING" id="487184.SAMN05216421_1287"/>
<keyword evidence="5 9" id="KW-0418">Kinase</keyword>
<dbReference type="PROSITE" id="PS50109">
    <property type="entry name" value="HIS_KIN"/>
    <property type="match status" value="1"/>
</dbReference>
<dbReference type="SMART" id="SM00388">
    <property type="entry name" value="HisKA"/>
    <property type="match status" value="1"/>
</dbReference>
<accession>A0A1H1R572</accession>
<dbReference type="GO" id="GO:0000155">
    <property type="term" value="F:phosphorelay sensor kinase activity"/>
    <property type="evidence" value="ECO:0007669"/>
    <property type="project" value="InterPro"/>
</dbReference>
<dbReference type="RefSeq" id="WP_093392373.1">
    <property type="nucleotide sequence ID" value="NZ_LT629736.1"/>
</dbReference>
<dbReference type="Gene3D" id="3.30.565.10">
    <property type="entry name" value="Histidine kinase-like ATPase, C-terminal domain"/>
    <property type="match status" value="1"/>
</dbReference>
<organism evidence="9 10">
    <name type="scientific">Halopseudomonas xinjiangensis</name>
    <dbReference type="NCBI Taxonomy" id="487184"/>
    <lineage>
        <taxon>Bacteria</taxon>
        <taxon>Pseudomonadati</taxon>
        <taxon>Pseudomonadota</taxon>
        <taxon>Gammaproteobacteria</taxon>
        <taxon>Pseudomonadales</taxon>
        <taxon>Pseudomonadaceae</taxon>
        <taxon>Halopseudomonas</taxon>
    </lineage>
</organism>
<evidence type="ECO:0000256" key="7">
    <source>
        <dbReference type="SAM" id="MobiDB-lite"/>
    </source>
</evidence>
<dbReference type="InterPro" id="IPR036097">
    <property type="entry name" value="HisK_dim/P_sf"/>
</dbReference>
<evidence type="ECO:0000256" key="6">
    <source>
        <dbReference type="ARBA" id="ARBA00023012"/>
    </source>
</evidence>
<keyword evidence="3" id="KW-0597">Phosphoprotein</keyword>
<evidence type="ECO:0000256" key="4">
    <source>
        <dbReference type="ARBA" id="ARBA00022679"/>
    </source>
</evidence>
<sequence>MRLAAFIDQNLEPILREWERFARTIDAPGKELDADALRDHAGDILRTVAADLRTWQSPHERTEKAQGHAEPSDSQTAAETHAVTRLLAGFSLDQMVSEYRALRASVLRLWMEGVKGGVELEIDDVIRFNEAIDQALAESIGGYSRALEASRNVFLGVLGHDLRGPLGAISLGAEALARTDQLGEKPRKICSMIQSSVRRLSRIVGDLLDFTRSQLPSGIPVRREEIDLVPVCESIVEEVKAFHVKADIQLQTAPTATGWFDSARLEQVFSNLISNAVQHGDRRSEITVTLGAEAEEVVFSVRNGGAPIPADALPFIFNPMGRYSQHAQEDTGPIAGLGLGLYIASEIVTAHSGSIDVTSTAEEGTIFVVRLPCAGAS</sequence>
<dbReference type="InterPro" id="IPR005467">
    <property type="entry name" value="His_kinase_dom"/>
</dbReference>
<dbReference type="SUPFAM" id="SSF47384">
    <property type="entry name" value="Homodimeric domain of signal transducing histidine kinase"/>
    <property type="match status" value="1"/>
</dbReference>